<protein>
    <submittedName>
        <fullName evidence="1">Uncharacterized protein</fullName>
    </submittedName>
</protein>
<sequence length="220" mass="23894">MTVSAAPGSCRAPRLPVPYVTAYEGEAVPYTLTAISDPGATRGARLAFPDHLPADWMWGTLWHRQGVSQTGAPLFGRVNTCRQRRCMRLGLCQVCGGNARDPRTGRLWWVLACPPWYTAAGEPYLNSPPTCPACIPMARRLCPKLGAESPVYTAARVEPYGVLGDLHRLAGGHGVPLVQEKVVVSFEEFQRLEFTLATQLLGVLEELRPAVLPGCAERAA</sequence>
<dbReference type="EMBL" id="CP017717">
    <property type="protein sequence ID" value="AQZ62784.1"/>
    <property type="molecule type" value="Genomic_DNA"/>
</dbReference>
<proteinExistence type="predicted"/>
<evidence type="ECO:0000313" key="1">
    <source>
        <dbReference type="EMBL" id="AQZ62784.1"/>
    </source>
</evidence>
<dbReference type="KEGG" id="noa:BKM31_16125"/>
<name>A0A1U9ZXW6_9ACTN</name>
<evidence type="ECO:0000313" key="2">
    <source>
        <dbReference type="Proteomes" id="UP000190797"/>
    </source>
</evidence>
<keyword evidence="2" id="KW-1185">Reference proteome</keyword>
<organism evidence="1 2">
    <name type="scientific">[Actinomadura] parvosata subsp. kistnae</name>
    <dbReference type="NCBI Taxonomy" id="1909395"/>
    <lineage>
        <taxon>Bacteria</taxon>
        <taxon>Bacillati</taxon>
        <taxon>Actinomycetota</taxon>
        <taxon>Actinomycetes</taxon>
        <taxon>Streptosporangiales</taxon>
        <taxon>Streptosporangiaceae</taxon>
        <taxon>Nonomuraea</taxon>
    </lineage>
</organism>
<dbReference type="OrthoDB" id="3689934at2"/>
<reference evidence="2" key="1">
    <citation type="journal article" date="2017" name="Med. Chem. Commun.">
        <title>Nonomuraea sp. ATCC 55076 harbours the largest actinomycete chromosome to date and the kistamicin biosynthetic gene cluster.</title>
        <authorList>
            <person name="Nazari B."/>
            <person name="Forneris C.C."/>
            <person name="Gibson M.I."/>
            <person name="Moon K."/>
            <person name="Schramma K.R."/>
            <person name="Seyedsayamdost M.R."/>
        </authorList>
    </citation>
    <scope>NUCLEOTIDE SEQUENCE [LARGE SCALE GENOMIC DNA]</scope>
    <source>
        <strain evidence="2">ATCC 55076</strain>
    </source>
</reference>
<accession>A0A1U9ZXW6</accession>
<dbReference type="Proteomes" id="UP000190797">
    <property type="component" value="Chromosome"/>
</dbReference>
<dbReference type="RefSeq" id="WP_080038965.1">
    <property type="nucleotide sequence ID" value="NZ_CP017717.1"/>
</dbReference>
<gene>
    <name evidence="1" type="ORF">BKM31_16125</name>
</gene>
<dbReference type="AlphaFoldDB" id="A0A1U9ZXW6"/>